<keyword evidence="9" id="KW-0694">RNA-binding</keyword>
<feature type="domain" description="Nudix hydrolase" evidence="26">
    <location>
        <begin position="6"/>
        <end position="144"/>
    </location>
</feature>
<evidence type="ECO:0000256" key="4">
    <source>
        <dbReference type="ARBA" id="ARBA00011245"/>
    </source>
</evidence>
<evidence type="ECO:0000256" key="13">
    <source>
        <dbReference type="ARBA" id="ARBA00024596"/>
    </source>
</evidence>
<evidence type="ECO:0000256" key="18">
    <source>
        <dbReference type="ARBA" id="ARBA00030682"/>
    </source>
</evidence>
<dbReference type="Gene3D" id="3.90.79.10">
    <property type="entry name" value="Nucleoside Triphosphate Pyrophosphohydrolase"/>
    <property type="match status" value="1"/>
</dbReference>
<comment type="catalytic activity">
    <reaction evidence="13">
        <text>2-oxo-ATP + H2O = 2-oxo-AMP + diphosphate + H(+)</text>
        <dbReference type="Rhea" id="RHEA:67392"/>
        <dbReference type="ChEBI" id="CHEBI:15377"/>
        <dbReference type="ChEBI" id="CHEBI:15378"/>
        <dbReference type="ChEBI" id="CHEBI:33019"/>
        <dbReference type="ChEBI" id="CHEBI:71395"/>
        <dbReference type="ChEBI" id="CHEBI:172878"/>
    </reaction>
    <physiologicalReaction direction="left-to-right" evidence="13">
        <dbReference type="Rhea" id="RHEA:67393"/>
    </physiologicalReaction>
</comment>
<evidence type="ECO:0000313" key="27">
    <source>
        <dbReference type="EMBL" id="AMB58121.1"/>
    </source>
</evidence>
<evidence type="ECO:0000256" key="25">
    <source>
        <dbReference type="RuleBase" id="RU003476"/>
    </source>
</evidence>
<dbReference type="KEGG" id="mvd:AWU67_03740"/>
<keyword evidence="7 25" id="KW-0378">Hydrolase</keyword>
<evidence type="ECO:0000313" key="28">
    <source>
        <dbReference type="Proteomes" id="UP000058305"/>
    </source>
</evidence>
<dbReference type="InterPro" id="IPR000086">
    <property type="entry name" value="NUDIX_hydrolase_dom"/>
</dbReference>
<keyword evidence="8" id="KW-0460">Magnesium</keyword>
<dbReference type="GO" id="GO:0046872">
    <property type="term" value="F:metal ion binding"/>
    <property type="evidence" value="ECO:0007669"/>
    <property type="project" value="UniProtKB-KW"/>
</dbReference>
<comment type="cofactor">
    <cofactor evidence="1">
        <name>Mg(2+)</name>
        <dbReference type="ChEBI" id="CHEBI:18420"/>
    </cofactor>
</comment>
<evidence type="ECO:0000256" key="24">
    <source>
        <dbReference type="ARBA" id="ARBA00053094"/>
    </source>
</evidence>
<evidence type="ECO:0000256" key="12">
    <source>
        <dbReference type="ARBA" id="ARBA00024486"/>
    </source>
</evidence>
<evidence type="ECO:0000259" key="26">
    <source>
        <dbReference type="PROSITE" id="PS51462"/>
    </source>
</evidence>
<dbReference type="PANTHER" id="PTHR43758">
    <property type="entry name" value="7,8-DIHYDRO-8-OXOGUANINE TRIPHOSPHATASE"/>
    <property type="match status" value="1"/>
</dbReference>
<dbReference type="PRINTS" id="PR00502">
    <property type="entry name" value="NUDIXFAMILY"/>
</dbReference>
<comment type="catalytic activity">
    <reaction evidence="10">
        <text>8-oxo-dATP + H2O = 8-oxo-dAMP + diphosphate + H(+)</text>
        <dbReference type="Rhea" id="RHEA:65396"/>
        <dbReference type="ChEBI" id="CHEBI:15377"/>
        <dbReference type="ChEBI" id="CHEBI:15378"/>
        <dbReference type="ChEBI" id="CHEBI:33019"/>
        <dbReference type="ChEBI" id="CHEBI:71361"/>
        <dbReference type="ChEBI" id="CHEBI:172871"/>
    </reaction>
    <physiologicalReaction direction="left-to-right" evidence="10">
        <dbReference type="Rhea" id="RHEA:65397"/>
    </physiologicalReaction>
</comment>
<dbReference type="InterPro" id="IPR003563">
    <property type="entry name" value="8ODP"/>
</dbReference>
<evidence type="ECO:0000256" key="16">
    <source>
        <dbReference type="ARBA" id="ARBA00029673"/>
    </source>
</evidence>
<evidence type="ECO:0000256" key="14">
    <source>
        <dbReference type="ARBA" id="ARBA00026103"/>
    </source>
</evidence>
<evidence type="ECO:0000256" key="3">
    <source>
        <dbReference type="ARBA" id="ARBA00005582"/>
    </source>
</evidence>
<evidence type="ECO:0000256" key="9">
    <source>
        <dbReference type="ARBA" id="ARBA00022884"/>
    </source>
</evidence>
<accession>A0A0Y0NEB2</accession>
<dbReference type="InterPro" id="IPR020476">
    <property type="entry name" value="Nudix_hydrolase"/>
</dbReference>
<reference evidence="27 28" key="1">
    <citation type="journal article" date="2016" name="J. Biotechnol.">
        <title>First complete genome sequence of a species in the genus Microterricola, an extremophilic cold active enzyme producing bacterial strain ERGS5:02 isolated from Sikkim Himalaya.</title>
        <authorList>
            <person name="Himanshu"/>
            <person name="Swarnkar M.K."/>
            <person name="Singh D."/>
            <person name="Kumar R."/>
        </authorList>
    </citation>
    <scope>NUCLEOTIDE SEQUENCE [LARGE SCALE GENOMIC DNA]</scope>
    <source>
        <strain evidence="27 28">ERGS5:02</strain>
    </source>
</reference>
<comment type="catalytic activity">
    <reaction evidence="23">
        <text>N(6)-methyl-dATP + H2O = N(6)-methyl-dAMP + diphosphate + H(+)</text>
        <dbReference type="Rhea" id="RHEA:67604"/>
        <dbReference type="ChEBI" id="CHEBI:15377"/>
        <dbReference type="ChEBI" id="CHEBI:15378"/>
        <dbReference type="ChEBI" id="CHEBI:33019"/>
        <dbReference type="ChEBI" id="CHEBI:169976"/>
        <dbReference type="ChEBI" id="CHEBI:172872"/>
    </reaction>
    <physiologicalReaction direction="left-to-right" evidence="23">
        <dbReference type="Rhea" id="RHEA:67605"/>
    </physiologicalReaction>
</comment>
<gene>
    <name evidence="27" type="ORF">AWU67_03740</name>
</gene>
<dbReference type="OrthoDB" id="9804563at2"/>
<comment type="function">
    <text evidence="24">Oxidized purine nucleoside triphosphate hydrolase which is a prominent sanitizer of the oxidized nucleotide pool. Catalyzes the hydrolysis of 2-oxo-dATP (2-hydroxy-dATP) into 2-oxo-dAMP. Also has a significant hydrolase activity toward 2-oxo-ATP, 8-oxo-dGTP and 8-oxo-dATP. Through the hydrolysis of oxidized purine nucleoside triphosphates, prevents their incorporation into DNA and the subsequent transversions A:T to C:G and G:C to T:A. Also catalyzes the hydrolysis of methylated purine nucleoside triphosphate preventing their integration into DNA. Through this antimutagenic activity protects cells from oxidative stress.</text>
</comment>
<evidence type="ECO:0000256" key="23">
    <source>
        <dbReference type="ARBA" id="ARBA00049032"/>
    </source>
</evidence>
<comment type="catalytic activity">
    <reaction evidence="21">
        <text>N(6)-methyl-ATP + H2O = N(6)-methyl-AMP + diphosphate + H(+)</text>
        <dbReference type="Rhea" id="RHEA:67608"/>
        <dbReference type="ChEBI" id="CHEBI:15377"/>
        <dbReference type="ChEBI" id="CHEBI:15378"/>
        <dbReference type="ChEBI" id="CHEBI:33019"/>
        <dbReference type="ChEBI" id="CHEBI:144842"/>
        <dbReference type="ChEBI" id="CHEBI:172873"/>
    </reaction>
    <physiologicalReaction direction="left-to-right" evidence="21">
        <dbReference type="Rhea" id="RHEA:67609"/>
    </physiologicalReaction>
</comment>
<dbReference type="InterPro" id="IPR020084">
    <property type="entry name" value="NUDIX_hydrolase_CS"/>
</dbReference>
<dbReference type="GO" id="GO:0008828">
    <property type="term" value="F:dATP diphosphatase activity"/>
    <property type="evidence" value="ECO:0007669"/>
    <property type="project" value="UniProtKB-EC"/>
</dbReference>
<evidence type="ECO:0000256" key="21">
    <source>
        <dbReference type="ARBA" id="ARBA00048002"/>
    </source>
</evidence>
<keyword evidence="28" id="KW-1185">Reference proteome</keyword>
<evidence type="ECO:0000256" key="2">
    <source>
        <dbReference type="ARBA" id="ARBA00004496"/>
    </source>
</evidence>
<dbReference type="GO" id="GO:0008413">
    <property type="term" value="F:8-oxo-7,8-dihydroguanosine triphosphate pyrophosphatase activity"/>
    <property type="evidence" value="ECO:0007669"/>
    <property type="project" value="InterPro"/>
</dbReference>
<dbReference type="PRINTS" id="PR01403">
    <property type="entry name" value="8OXTPHPHTASE"/>
</dbReference>
<evidence type="ECO:0000256" key="1">
    <source>
        <dbReference type="ARBA" id="ARBA00001946"/>
    </source>
</evidence>
<dbReference type="Proteomes" id="UP000058305">
    <property type="component" value="Chromosome"/>
</dbReference>
<dbReference type="PROSITE" id="PS51462">
    <property type="entry name" value="NUDIX"/>
    <property type="match status" value="1"/>
</dbReference>
<evidence type="ECO:0000256" key="22">
    <source>
        <dbReference type="ARBA" id="ARBA00048894"/>
    </source>
</evidence>
<evidence type="ECO:0000256" key="8">
    <source>
        <dbReference type="ARBA" id="ARBA00022842"/>
    </source>
</evidence>
<reference evidence="28" key="2">
    <citation type="submission" date="2016-01" db="EMBL/GenBank/DDBJ databases">
        <title>First complete genome sequence of a species in the genus Microterricola, an extremophilic cold active enzyme producing strain ERGS5:02 isolated from Sikkim Himalaya.</title>
        <authorList>
            <person name="Kumar R."/>
            <person name="Singh D."/>
            <person name="Swarnkar M.K."/>
        </authorList>
    </citation>
    <scope>NUCLEOTIDE SEQUENCE [LARGE SCALE GENOMIC DNA]</scope>
    <source>
        <strain evidence="28">ERGS5:02</strain>
    </source>
</reference>
<comment type="subcellular location">
    <subcellularLocation>
        <location evidence="2">Cytoplasm</location>
    </subcellularLocation>
</comment>
<evidence type="ECO:0000256" key="10">
    <source>
        <dbReference type="ARBA" id="ARBA00024448"/>
    </source>
</evidence>
<evidence type="ECO:0000256" key="7">
    <source>
        <dbReference type="ARBA" id="ARBA00022801"/>
    </source>
</evidence>
<comment type="catalytic activity">
    <reaction evidence="22">
        <text>O(6)-methyl-dGTP + H2O = O(6)-methyl-dGMP + diphosphate + H(+)</text>
        <dbReference type="Rhea" id="RHEA:67600"/>
        <dbReference type="ChEBI" id="CHEBI:15377"/>
        <dbReference type="ChEBI" id="CHEBI:15378"/>
        <dbReference type="ChEBI" id="CHEBI:33019"/>
        <dbReference type="ChEBI" id="CHEBI:169974"/>
        <dbReference type="ChEBI" id="CHEBI:169975"/>
    </reaction>
    <physiologicalReaction direction="left-to-right" evidence="22">
        <dbReference type="Rhea" id="RHEA:67601"/>
    </physiologicalReaction>
</comment>
<keyword evidence="5" id="KW-0963">Cytoplasm</keyword>
<dbReference type="GO" id="GO:0003723">
    <property type="term" value="F:RNA binding"/>
    <property type="evidence" value="ECO:0007669"/>
    <property type="project" value="UniProtKB-KW"/>
</dbReference>
<dbReference type="RefSeq" id="WP_067226816.1">
    <property type="nucleotide sequence ID" value="NZ_CP014145.1"/>
</dbReference>
<evidence type="ECO:0000256" key="15">
    <source>
        <dbReference type="ARBA" id="ARBA00026218"/>
    </source>
</evidence>
<evidence type="ECO:0000256" key="5">
    <source>
        <dbReference type="ARBA" id="ARBA00022490"/>
    </source>
</evidence>
<name>A0A0Y0NEB2_9MICO</name>
<proteinExistence type="inferred from homology"/>
<dbReference type="GO" id="GO:0005737">
    <property type="term" value="C:cytoplasm"/>
    <property type="evidence" value="ECO:0007669"/>
    <property type="project" value="UniProtKB-SubCell"/>
</dbReference>
<evidence type="ECO:0000256" key="11">
    <source>
        <dbReference type="ARBA" id="ARBA00024459"/>
    </source>
</evidence>
<dbReference type="AlphaFoldDB" id="A0A0Y0NEB2"/>
<comment type="subunit">
    <text evidence="4">Monomer.</text>
</comment>
<dbReference type="SUPFAM" id="SSF55811">
    <property type="entry name" value="Nudix"/>
    <property type="match status" value="1"/>
</dbReference>
<dbReference type="EC" id="3.6.1.56" evidence="14"/>
<dbReference type="InterPro" id="IPR015797">
    <property type="entry name" value="NUDIX_hydrolase-like_dom_sf"/>
</dbReference>
<keyword evidence="6" id="KW-0479">Metal-binding</keyword>
<evidence type="ECO:0000256" key="19">
    <source>
        <dbReference type="ARBA" id="ARBA00031927"/>
    </source>
</evidence>
<dbReference type="PANTHER" id="PTHR43758:SF2">
    <property type="entry name" value="OXIDIZED PURINE NUCLEOSIDE TRIPHOSPHATE HYDROLASE"/>
    <property type="match status" value="1"/>
</dbReference>
<dbReference type="PROSITE" id="PS00893">
    <property type="entry name" value="NUDIX_BOX"/>
    <property type="match status" value="1"/>
</dbReference>
<sequence>MASAPQLPQVCVVYLLRTDERGIRQVLLGRKKLGLGQGKFVAPGGKLEPGETPTDAAVREVAEESGVLVAPEDLQVRGSLDYHFPHREAWSQRSHVFVCEKWRGIPRESNELNPEWVDLSAVPYAEMWDDARFWLPAVLAGGEVRRDFTFGEDLASVVDATLSAHRPNR</sequence>
<comment type="catalytic activity">
    <reaction evidence="12">
        <text>8-oxo-dGTP + H2O = 8-oxo-dGMP + diphosphate + H(+)</text>
        <dbReference type="Rhea" id="RHEA:31575"/>
        <dbReference type="ChEBI" id="CHEBI:15377"/>
        <dbReference type="ChEBI" id="CHEBI:15378"/>
        <dbReference type="ChEBI" id="CHEBI:33019"/>
        <dbReference type="ChEBI" id="CHEBI:63224"/>
        <dbReference type="ChEBI" id="CHEBI:77896"/>
    </reaction>
    <physiologicalReaction direction="left-to-right" evidence="12">
        <dbReference type="Rhea" id="RHEA:31576"/>
    </physiologicalReaction>
</comment>
<dbReference type="CDD" id="cd03427">
    <property type="entry name" value="NUDIX_MTH1_Nudt1"/>
    <property type="match status" value="1"/>
</dbReference>
<dbReference type="GO" id="GO:0042262">
    <property type="term" value="P:DNA protection"/>
    <property type="evidence" value="ECO:0007669"/>
    <property type="project" value="InterPro"/>
</dbReference>
<evidence type="ECO:0000256" key="6">
    <source>
        <dbReference type="ARBA" id="ARBA00022723"/>
    </source>
</evidence>
<evidence type="ECO:0000256" key="17">
    <source>
        <dbReference type="ARBA" id="ARBA00030634"/>
    </source>
</evidence>
<protein>
    <recommendedName>
        <fullName evidence="15">Oxidized purine nucleoside triphosphate hydrolase</fullName>
        <ecNumber evidence="14">3.6.1.56</ecNumber>
    </recommendedName>
    <alternativeName>
        <fullName evidence="19">2-hydroxy-dATP diphosphatase</fullName>
    </alternativeName>
    <alternativeName>
        <fullName evidence="18">7,8-dihydro-8-oxoguanine triphosphatase</fullName>
    </alternativeName>
    <alternativeName>
        <fullName evidence="17">8-oxo-dGTPase</fullName>
    </alternativeName>
    <alternativeName>
        <fullName evidence="20">Methylated purine nucleoside triphosphate hydrolase</fullName>
    </alternativeName>
    <alternativeName>
        <fullName evidence="16">Nucleoside diphosphate-linked moiety X motif 1</fullName>
    </alternativeName>
</protein>
<comment type="catalytic activity">
    <reaction evidence="11">
        <text>2-oxo-dATP + H2O = 2-oxo-dAMP + diphosphate + H(+)</text>
        <dbReference type="Rhea" id="RHEA:31583"/>
        <dbReference type="ChEBI" id="CHEBI:15377"/>
        <dbReference type="ChEBI" id="CHEBI:15378"/>
        <dbReference type="ChEBI" id="CHEBI:33019"/>
        <dbReference type="ChEBI" id="CHEBI:63212"/>
        <dbReference type="ChEBI" id="CHEBI:77897"/>
        <dbReference type="EC" id="3.6.1.56"/>
    </reaction>
    <physiologicalReaction direction="left-to-right" evidence="11">
        <dbReference type="Rhea" id="RHEA:31584"/>
    </physiologicalReaction>
</comment>
<comment type="similarity">
    <text evidence="3 25">Belongs to the Nudix hydrolase family.</text>
</comment>
<dbReference type="EMBL" id="CP014145">
    <property type="protein sequence ID" value="AMB58121.1"/>
    <property type="molecule type" value="Genomic_DNA"/>
</dbReference>
<evidence type="ECO:0000256" key="20">
    <source>
        <dbReference type="ARBA" id="ARBA00032071"/>
    </source>
</evidence>
<organism evidence="27 28">
    <name type="scientific">Microterricola viridarii</name>
    <dbReference type="NCBI Taxonomy" id="412690"/>
    <lineage>
        <taxon>Bacteria</taxon>
        <taxon>Bacillati</taxon>
        <taxon>Actinomycetota</taxon>
        <taxon>Actinomycetes</taxon>
        <taxon>Micrococcales</taxon>
        <taxon>Microbacteriaceae</taxon>
        <taxon>Microterricola</taxon>
    </lineage>
</organism>
<dbReference type="Pfam" id="PF00293">
    <property type="entry name" value="NUDIX"/>
    <property type="match status" value="1"/>
</dbReference>